<evidence type="ECO:0000313" key="1">
    <source>
        <dbReference type="EMBL" id="EGR30439.1"/>
    </source>
</evidence>
<dbReference type="GeneID" id="14906550"/>
<accession>G0QWG8</accession>
<dbReference type="EMBL" id="GL983994">
    <property type="protein sequence ID" value="EGR30439.1"/>
    <property type="molecule type" value="Genomic_DNA"/>
</dbReference>
<reference evidence="1 2" key="1">
    <citation type="submission" date="2011-07" db="EMBL/GenBank/DDBJ databases">
        <authorList>
            <person name="Coyne R."/>
            <person name="Brami D."/>
            <person name="Johnson J."/>
            <person name="Hostetler J."/>
            <person name="Hannick L."/>
            <person name="Clark T."/>
            <person name="Cassidy-Hanley D."/>
            <person name="Inman J."/>
        </authorList>
    </citation>
    <scope>NUCLEOTIDE SEQUENCE [LARGE SCALE GENOMIC DNA]</scope>
    <source>
        <strain evidence="1 2">G5</strain>
    </source>
</reference>
<protein>
    <submittedName>
        <fullName evidence="1">Uncharacterized protein</fullName>
    </submittedName>
</protein>
<organism evidence="1 2">
    <name type="scientific">Ichthyophthirius multifiliis</name>
    <name type="common">White spot disease agent</name>
    <name type="synonym">Ich</name>
    <dbReference type="NCBI Taxonomy" id="5932"/>
    <lineage>
        <taxon>Eukaryota</taxon>
        <taxon>Sar</taxon>
        <taxon>Alveolata</taxon>
        <taxon>Ciliophora</taxon>
        <taxon>Intramacronucleata</taxon>
        <taxon>Oligohymenophorea</taxon>
        <taxon>Hymenostomatida</taxon>
        <taxon>Ophryoglenina</taxon>
        <taxon>Ichthyophthirius</taxon>
    </lineage>
</organism>
<dbReference type="InParanoid" id="G0QWG8"/>
<gene>
    <name evidence="1" type="ORF">IMG5_132040</name>
</gene>
<dbReference type="OrthoDB" id="10257656at2759"/>
<dbReference type="AlphaFoldDB" id="G0QWG8"/>
<dbReference type="PANTHER" id="PTHR39767:SF2">
    <property type="entry name" value="CHROMOSOME UNDETERMINED SCAFFOLD_1, WHOLE GENOME SHOTGUN SEQUENCE"/>
    <property type="match status" value="1"/>
</dbReference>
<dbReference type="PANTHER" id="PTHR39767">
    <property type="entry name" value="CALCIUM/CALMODULIN-BINDING MEMBRANE PROTEIN PCM4-RELATED"/>
    <property type="match status" value="1"/>
</dbReference>
<dbReference type="RefSeq" id="XP_004032026.1">
    <property type="nucleotide sequence ID" value="XM_004031978.1"/>
</dbReference>
<feature type="non-terminal residue" evidence="1">
    <location>
        <position position="107"/>
    </location>
</feature>
<evidence type="ECO:0000313" key="2">
    <source>
        <dbReference type="Proteomes" id="UP000008983"/>
    </source>
</evidence>
<dbReference type="Proteomes" id="UP000008983">
    <property type="component" value="Unassembled WGS sequence"/>
</dbReference>
<proteinExistence type="predicted"/>
<sequence>MIDSWNPGVDFLSIQINGVIFTKLYKNVASTNTCGKNDLNEEYQQANIDFKTNQQSIDIQITSNFKTGMESNIRSFGITEFTIYVFECMPQCAKCNDGTSCSSCLRG</sequence>
<name>G0QWG8_ICHMU</name>
<keyword evidence="2" id="KW-1185">Reference proteome</keyword>